<dbReference type="KEGG" id="pbi:112541375"/>
<feature type="region of interest" description="Disordered" evidence="2">
    <location>
        <begin position="45"/>
        <end position="64"/>
    </location>
</feature>
<dbReference type="OMA" id="EPTIHIH"/>
<evidence type="ECO:0000313" key="5">
    <source>
        <dbReference type="RefSeq" id="XP_025026368.1"/>
    </source>
</evidence>
<feature type="region of interest" description="Disordered" evidence="2">
    <location>
        <begin position="393"/>
        <end position="426"/>
    </location>
</feature>
<keyword evidence="3" id="KW-1185">Reference proteome</keyword>
<dbReference type="PANTHER" id="PTHR21510">
    <property type="entry name" value="AKNA DOMAIN-CONTAINING PROTEIN"/>
    <property type="match status" value="1"/>
</dbReference>
<keyword evidence="1" id="KW-0175">Coiled coil</keyword>
<evidence type="ECO:0000313" key="4">
    <source>
        <dbReference type="RefSeq" id="XP_025026367.1"/>
    </source>
</evidence>
<dbReference type="InterPro" id="IPR052655">
    <property type="entry name" value="AKNA_Centrosome-Trans_reg"/>
</dbReference>
<feature type="compositionally biased region" description="Polar residues" evidence="2">
    <location>
        <begin position="45"/>
        <end position="57"/>
    </location>
</feature>
<dbReference type="AlphaFoldDB" id="A0A9F5IZ33"/>
<accession>A0A9F5IZ33</accession>
<feature type="region of interest" description="Disordered" evidence="2">
    <location>
        <begin position="1"/>
        <end position="22"/>
    </location>
</feature>
<dbReference type="GeneID" id="112541375"/>
<feature type="coiled-coil region" evidence="1">
    <location>
        <begin position="461"/>
        <end position="495"/>
    </location>
</feature>
<proteinExistence type="predicted"/>
<reference evidence="4 5" key="1">
    <citation type="submission" date="2025-04" db="UniProtKB">
        <authorList>
            <consortium name="RefSeq"/>
        </authorList>
    </citation>
    <scope>IDENTIFICATION</scope>
    <source>
        <tissue evidence="4 5">Liver</tissue>
    </source>
</reference>
<organism evidence="3 5">
    <name type="scientific">Python bivittatus</name>
    <name type="common">Burmese python</name>
    <name type="synonym">Python molurus bivittatus</name>
    <dbReference type="NCBI Taxonomy" id="176946"/>
    <lineage>
        <taxon>Eukaryota</taxon>
        <taxon>Metazoa</taxon>
        <taxon>Chordata</taxon>
        <taxon>Craniata</taxon>
        <taxon>Vertebrata</taxon>
        <taxon>Euteleostomi</taxon>
        <taxon>Lepidosauria</taxon>
        <taxon>Squamata</taxon>
        <taxon>Bifurcata</taxon>
        <taxon>Unidentata</taxon>
        <taxon>Episquamata</taxon>
        <taxon>Toxicofera</taxon>
        <taxon>Serpentes</taxon>
        <taxon>Henophidia</taxon>
        <taxon>Pythonidae</taxon>
        <taxon>Python</taxon>
    </lineage>
</organism>
<evidence type="ECO:0000256" key="2">
    <source>
        <dbReference type="SAM" id="MobiDB-lite"/>
    </source>
</evidence>
<name>A0A9F5IZ33_PYTBI</name>
<dbReference type="RefSeq" id="XP_025026367.1">
    <property type="nucleotide sequence ID" value="XM_025170599.1"/>
</dbReference>
<gene>
    <name evidence="4 5" type="primary">AKNAD1</name>
</gene>
<feature type="compositionally biased region" description="Acidic residues" evidence="2">
    <location>
        <begin position="1"/>
        <end position="17"/>
    </location>
</feature>
<evidence type="ECO:0000313" key="3">
    <source>
        <dbReference type="Proteomes" id="UP000695026"/>
    </source>
</evidence>
<sequence length="832" mass="95794">MLYSEDNTDNEQEDLPYDGDLQDRDQYSCDSLNWEAFISVEHASPSVSTLTPSPMSSHTKEQSDCKIQLSQRKTNMALLTKKNDIEFTMTTEKEIQVGGFNSSGRNEEFLNSKMADVLLRHFPKEDLTTCQLIDSETIPEISFTDSFDETVLNKIKISENTGIFCPEEEIKNIERKVNCNSVVKNWDLTQDEASLMPESANNLVCNSKYCKVDNSQFVIQKEPAINEDLNYILTPKEEYQNQEYFLENAEYFHNPKYSEHQVYYRLRDSSEIAPKAEELKGNNESFVFKRTKSSLNLFSKDVLEAITFLESDTIKNQEEEKGIFELNQQLEMLTKQAEVQNHIDHLRFSPKIPHCSNSHTSELNTKAQSTGIASKMFVFSPVTIPVEDMLDFSQSPHSESQSKKITSSLPSADTVRGSSVNPPFLQNITDDKEQTLKKQTEELKANVDIFSECIKQDVFSVQEHLQFLQLLKEQLEQLEQNYIATKEKHHALQLQNHKHSSRNIGEFDPNRKVEGEIFKLGMLLEDIKEKIEKTFSPYSSTYIISPSLKPHQAPACSSYSESPLIRSISESPKRNVAGVNIPQNENYWKNLRHPIELTTQKAYKKSIQGDSNHPFQQNHLELQKKNICEKTMASVDKARELTNKQSIHIEEFEQYYRPLKINQNYNKGQENTDGNKKMEYRKANRGNSDYEKFSISFEEKPLDLDVTGSSQKNSIALQRICKDKQREYFIDRLCDRQNLNIPQTRYSKMHDTIILSPQYLSGRNISGRQSISNRRKRRSKDTNSMILNSTLDHAIQAANNLKKTTEHMMQAVLEDLAKVKIQALSSGTAHQY</sequence>
<dbReference type="CTD" id="254268"/>
<dbReference type="RefSeq" id="XP_025026368.1">
    <property type="nucleotide sequence ID" value="XM_025170600.1"/>
</dbReference>
<dbReference type="PANTHER" id="PTHR21510:SF16">
    <property type="entry name" value="PROTEIN AKNAD1"/>
    <property type="match status" value="1"/>
</dbReference>
<dbReference type="Proteomes" id="UP000695026">
    <property type="component" value="Unplaced"/>
</dbReference>
<dbReference type="OrthoDB" id="9045614at2759"/>
<protein>
    <submittedName>
        <fullName evidence="4 5">Protein AKNAD1</fullName>
    </submittedName>
</protein>
<evidence type="ECO:0000256" key="1">
    <source>
        <dbReference type="SAM" id="Coils"/>
    </source>
</evidence>